<evidence type="ECO:0000313" key="2">
    <source>
        <dbReference type="EMBL" id="EEF61644.1"/>
    </source>
</evidence>
<comment type="caution">
    <text evidence="2">The sequence shown here is derived from an EMBL/GenBank/DDBJ whole genome shotgun (WGS) entry which is preliminary data.</text>
</comment>
<proteinExistence type="predicted"/>
<accession>B9XED0</accession>
<keyword evidence="3" id="KW-1185">Reference proteome</keyword>
<dbReference type="Proteomes" id="UP000003688">
    <property type="component" value="Unassembled WGS sequence"/>
</dbReference>
<evidence type="ECO:0000313" key="3">
    <source>
        <dbReference type="Proteomes" id="UP000003688"/>
    </source>
</evidence>
<evidence type="ECO:0000256" key="1">
    <source>
        <dbReference type="SAM" id="SignalP"/>
    </source>
</evidence>
<name>B9XED0_PEDPL</name>
<sequence precursor="true">MRHLSSWVAALVFLVAGIPAGAAVQGSNRLSIDLTKLEEAQSKADWFPKLKVTPEGLGFDGPASETVDGWLQTKPMGVGLSWRPPTSVRLNVVIKPEAKSIKLDNGQTFTPFAGRVFARYSADFEHWSSWQALKQDSSASTNSSERIFSGDLTVPQRDRQSYSAHLSDYSRLDVPWGSDEEAAVKWIVQTDPKFFEHNLPFIGYVEFMFEAPFQGSRRITSFDATIDYVVGGFHQIPKDKTVKEQERDTIPWRYKAP</sequence>
<reference evidence="2 3" key="1">
    <citation type="journal article" date="2011" name="J. Bacteriol.">
        <title>Genome sequence of 'Pedosphaera parvula' Ellin514, an aerobic Verrucomicrobial isolate from pasture soil.</title>
        <authorList>
            <person name="Kant R."/>
            <person name="van Passel M.W."/>
            <person name="Sangwan P."/>
            <person name="Palva A."/>
            <person name="Lucas S."/>
            <person name="Copeland A."/>
            <person name="Lapidus A."/>
            <person name="Glavina Del Rio T."/>
            <person name="Dalin E."/>
            <person name="Tice H."/>
            <person name="Bruce D."/>
            <person name="Goodwin L."/>
            <person name="Pitluck S."/>
            <person name="Chertkov O."/>
            <person name="Larimer F.W."/>
            <person name="Land M.L."/>
            <person name="Hauser L."/>
            <person name="Brettin T.S."/>
            <person name="Detter J.C."/>
            <person name="Han S."/>
            <person name="de Vos W.M."/>
            <person name="Janssen P.H."/>
            <person name="Smidt H."/>
        </authorList>
    </citation>
    <scope>NUCLEOTIDE SEQUENCE [LARGE SCALE GENOMIC DNA]</scope>
    <source>
        <strain evidence="2 3">Ellin514</strain>
    </source>
</reference>
<dbReference type="RefSeq" id="WP_007414178.1">
    <property type="nucleotide sequence ID" value="NZ_ABOX02000008.1"/>
</dbReference>
<protein>
    <submittedName>
        <fullName evidence="2">Uncharacterized protein</fullName>
    </submittedName>
</protein>
<organism evidence="2 3">
    <name type="scientific">Pedosphaera parvula (strain Ellin514)</name>
    <dbReference type="NCBI Taxonomy" id="320771"/>
    <lineage>
        <taxon>Bacteria</taxon>
        <taxon>Pseudomonadati</taxon>
        <taxon>Verrucomicrobiota</taxon>
        <taxon>Pedosphaerae</taxon>
        <taxon>Pedosphaerales</taxon>
        <taxon>Pedosphaeraceae</taxon>
        <taxon>Pedosphaera</taxon>
    </lineage>
</organism>
<dbReference type="EMBL" id="ABOX02000008">
    <property type="protein sequence ID" value="EEF61644.1"/>
    <property type="molecule type" value="Genomic_DNA"/>
</dbReference>
<feature type="chain" id="PRO_5002893166" evidence="1">
    <location>
        <begin position="23"/>
        <end position="257"/>
    </location>
</feature>
<dbReference type="OrthoDB" id="3078361at2"/>
<dbReference type="AlphaFoldDB" id="B9XED0"/>
<gene>
    <name evidence="2" type="ORF">Cflav_PD4684</name>
</gene>
<feature type="signal peptide" evidence="1">
    <location>
        <begin position="1"/>
        <end position="22"/>
    </location>
</feature>
<keyword evidence="1" id="KW-0732">Signal</keyword>